<evidence type="ECO:0000259" key="4">
    <source>
        <dbReference type="Pfam" id="PF04577"/>
    </source>
</evidence>
<proteinExistence type="predicted"/>
<name>A0ABT7ANW4_9CYAN</name>
<gene>
    <name evidence="5" type="ORF">PMG71_01705</name>
</gene>
<keyword evidence="1" id="KW-0328">Glycosyltransferase</keyword>
<dbReference type="RefSeq" id="WP_283751906.1">
    <property type="nucleotide sequence ID" value="NZ_JAQOSP010000006.1"/>
</dbReference>
<sequence length="410" mass="47703">MNPTLKDRLRPYWYAYNRALIPLKQWRVKPLTWISSSSLELGPPQGFYRTTHEWYDRLSLEEKEKSSYQEIHPAHTSHRKLPKTLSGEVHWKFRQRVTHHAEPTFVAQIPGGRVFGENGAIITPCDRLLGDVSLEHRSTIEKNTLFTLWKFPPVHHLKGTAAVLSTQGSDVYFHWMFDVLPRLELLRLSGINFEDIDYFIFSSYHLPFQIQTLSQLGIPKHKIITNREFTHLMADNLIVPSWASQPGEMPKWVCQFLRNTFLPTNNSQPSDAPPKLYISRAKSRHRKVINEDQLVEKLEPIGFQSVILETKSMEEQAQLFASAHQIVAPHGAGLSNLVFCSPGTQVIELFSPNYVETHYWVLSQELDLDYYYLMGEGKQPKEYQDPHWIWDNVDVNIEQFFQLINLPQKL</sequence>
<evidence type="ECO:0000256" key="1">
    <source>
        <dbReference type="ARBA" id="ARBA00022676"/>
    </source>
</evidence>
<evidence type="ECO:0000313" key="5">
    <source>
        <dbReference type="EMBL" id="MDJ1168139.1"/>
    </source>
</evidence>
<dbReference type="EMBL" id="JAQOSP010000006">
    <property type="protein sequence ID" value="MDJ1168139.1"/>
    <property type="molecule type" value="Genomic_DNA"/>
</dbReference>
<dbReference type="Pfam" id="PF04577">
    <property type="entry name" value="Glyco_transf_61"/>
    <property type="match status" value="1"/>
</dbReference>
<keyword evidence="6" id="KW-1185">Reference proteome</keyword>
<dbReference type="PANTHER" id="PTHR20961">
    <property type="entry name" value="GLYCOSYLTRANSFERASE"/>
    <property type="match status" value="1"/>
</dbReference>
<feature type="domain" description="Glycosyltransferase 61 catalytic" evidence="4">
    <location>
        <begin position="172"/>
        <end position="347"/>
    </location>
</feature>
<keyword evidence="3" id="KW-0325">Glycoprotein</keyword>
<evidence type="ECO:0000256" key="3">
    <source>
        <dbReference type="ARBA" id="ARBA00023180"/>
    </source>
</evidence>
<protein>
    <submittedName>
        <fullName evidence="5">Glycosyltransferase family 61 protein</fullName>
    </submittedName>
</protein>
<evidence type="ECO:0000256" key="2">
    <source>
        <dbReference type="ARBA" id="ARBA00022679"/>
    </source>
</evidence>
<organism evidence="5 6">
    <name type="scientific">Roseofilum acuticapitatum BLCC-M154</name>
    <dbReference type="NCBI Taxonomy" id="3022444"/>
    <lineage>
        <taxon>Bacteria</taxon>
        <taxon>Bacillati</taxon>
        <taxon>Cyanobacteriota</taxon>
        <taxon>Cyanophyceae</taxon>
        <taxon>Desertifilales</taxon>
        <taxon>Desertifilaceae</taxon>
        <taxon>Roseofilum</taxon>
        <taxon>Roseofilum acuticapitatum</taxon>
    </lineage>
</organism>
<keyword evidence="2" id="KW-0808">Transferase</keyword>
<dbReference type="InterPro" id="IPR049625">
    <property type="entry name" value="Glyco_transf_61_cat"/>
</dbReference>
<reference evidence="5 6" key="1">
    <citation type="submission" date="2023-01" db="EMBL/GenBank/DDBJ databases">
        <title>Novel diversity within Roseofilum (Cyanobacteria; Desertifilaceae) from marine benthic mats with descriptions of four novel species.</title>
        <authorList>
            <person name="Wang Y."/>
            <person name="Berthold D.E."/>
            <person name="Hu J."/>
            <person name="Lefler F.W."/>
            <person name="Laughinghouse H.D. IV."/>
        </authorList>
    </citation>
    <scope>NUCLEOTIDE SEQUENCE [LARGE SCALE GENOMIC DNA]</scope>
    <source>
        <strain evidence="5 6">BLCC-M154</strain>
    </source>
</reference>
<dbReference type="InterPro" id="IPR007657">
    <property type="entry name" value="Glycosyltransferase_61"/>
</dbReference>
<comment type="caution">
    <text evidence="5">The sequence shown here is derived from an EMBL/GenBank/DDBJ whole genome shotgun (WGS) entry which is preliminary data.</text>
</comment>
<evidence type="ECO:0000313" key="6">
    <source>
        <dbReference type="Proteomes" id="UP001235303"/>
    </source>
</evidence>
<dbReference type="Proteomes" id="UP001235303">
    <property type="component" value="Unassembled WGS sequence"/>
</dbReference>
<accession>A0ABT7ANW4</accession>